<feature type="binding site" evidence="17">
    <location>
        <position position="227"/>
    </location>
    <ligand>
        <name>FAD</name>
        <dbReference type="ChEBI" id="CHEBI:57692"/>
    </ligand>
</feature>
<feature type="active site" evidence="16">
    <location>
        <position position="376"/>
    </location>
</feature>
<accession>A0A1G4IAF8</accession>
<keyword evidence="5" id="KW-0813">Transport</keyword>
<keyword evidence="11" id="KW-0560">Oxidoreductase</keyword>
<reference evidence="20" key="1">
    <citation type="submission" date="2016-09" db="EMBL/GenBank/DDBJ databases">
        <authorList>
            <person name="Hebert L."/>
            <person name="Moumen B."/>
        </authorList>
    </citation>
    <scope>NUCLEOTIDE SEQUENCE [LARGE SCALE GENOMIC DNA]</scope>
    <source>
        <strain evidence="20">OVI</strain>
    </source>
</reference>
<evidence type="ECO:0000313" key="20">
    <source>
        <dbReference type="EMBL" id="SCU69038.1"/>
    </source>
</evidence>
<dbReference type="GO" id="GO:0016972">
    <property type="term" value="F:thiol oxidase activity"/>
    <property type="evidence" value="ECO:0007669"/>
    <property type="project" value="InterPro"/>
</dbReference>
<evidence type="ECO:0000256" key="15">
    <source>
        <dbReference type="ARBA" id="ARBA00023284"/>
    </source>
</evidence>
<evidence type="ECO:0000313" key="21">
    <source>
        <dbReference type="Proteomes" id="UP000195570"/>
    </source>
</evidence>
<evidence type="ECO:0000256" key="17">
    <source>
        <dbReference type="PIRSR" id="PIRSR017205-2"/>
    </source>
</evidence>
<evidence type="ECO:0000256" key="14">
    <source>
        <dbReference type="ARBA" id="ARBA00023180"/>
    </source>
</evidence>
<dbReference type="RefSeq" id="XP_067080079.1">
    <property type="nucleotide sequence ID" value="XM_067223978.1"/>
</dbReference>
<dbReference type="GeneID" id="92374535"/>
<dbReference type="GO" id="GO:0071949">
    <property type="term" value="F:FAD binding"/>
    <property type="evidence" value="ECO:0007669"/>
    <property type="project" value="InterPro"/>
</dbReference>
<dbReference type="GO" id="GO:0015035">
    <property type="term" value="F:protein-disulfide reductase activity"/>
    <property type="evidence" value="ECO:0007669"/>
    <property type="project" value="InterPro"/>
</dbReference>
<dbReference type="GO" id="GO:0034975">
    <property type="term" value="P:protein folding in endoplasmic reticulum"/>
    <property type="evidence" value="ECO:0007669"/>
    <property type="project" value="InterPro"/>
</dbReference>
<feature type="signal peptide" evidence="19">
    <location>
        <begin position="1"/>
        <end position="19"/>
    </location>
</feature>
<evidence type="ECO:0000256" key="7">
    <source>
        <dbReference type="ARBA" id="ARBA00022729"/>
    </source>
</evidence>
<feature type="disulfide bond" description="Redox-active" evidence="18">
    <location>
        <begin position="109"/>
        <end position="114"/>
    </location>
</feature>
<comment type="caution">
    <text evidence="20">The sequence shown here is derived from an EMBL/GenBank/DDBJ whole genome shotgun (WGS) entry which is preliminary data.</text>
</comment>
<feature type="binding site" evidence="17">
    <location>
        <position position="191"/>
    </location>
    <ligand>
        <name>FAD</name>
        <dbReference type="ChEBI" id="CHEBI:57692"/>
    </ligand>
</feature>
<dbReference type="AlphaFoldDB" id="A0A1G4IAF8"/>
<keyword evidence="12" id="KW-0472">Membrane</keyword>
<feature type="active site" description="Nucleophile" evidence="16">
    <location>
        <position position="373"/>
    </location>
</feature>
<dbReference type="PIRSF" id="PIRSF017205">
    <property type="entry name" value="ERO1"/>
    <property type="match status" value="1"/>
</dbReference>
<evidence type="ECO:0000256" key="3">
    <source>
        <dbReference type="ARBA" id="ARBA00008277"/>
    </source>
</evidence>
<keyword evidence="8" id="KW-0256">Endoplasmic reticulum</keyword>
<evidence type="ECO:0000256" key="1">
    <source>
        <dbReference type="ARBA" id="ARBA00001974"/>
    </source>
</evidence>
<name>A0A1G4IAF8_TRYEQ</name>
<evidence type="ECO:0000256" key="6">
    <source>
        <dbReference type="ARBA" id="ARBA00022630"/>
    </source>
</evidence>
<proteinExistence type="inferred from homology"/>
<evidence type="ECO:0000256" key="2">
    <source>
        <dbReference type="ARBA" id="ARBA00004367"/>
    </source>
</evidence>
<dbReference type="Proteomes" id="UP000195570">
    <property type="component" value="Unassembled WGS sequence"/>
</dbReference>
<dbReference type="Pfam" id="PF04137">
    <property type="entry name" value="ERO1"/>
    <property type="match status" value="1"/>
</dbReference>
<gene>
    <name evidence="20" type="ORF">TEOVI_000059500</name>
</gene>
<dbReference type="SUPFAM" id="SSF110019">
    <property type="entry name" value="ERO1-like"/>
    <property type="match status" value="1"/>
</dbReference>
<organism evidence="20 21">
    <name type="scientific">Trypanosoma equiperdum</name>
    <dbReference type="NCBI Taxonomy" id="5694"/>
    <lineage>
        <taxon>Eukaryota</taxon>
        <taxon>Discoba</taxon>
        <taxon>Euglenozoa</taxon>
        <taxon>Kinetoplastea</taxon>
        <taxon>Metakinetoplastina</taxon>
        <taxon>Trypanosomatida</taxon>
        <taxon>Trypanosomatidae</taxon>
        <taxon>Trypanosoma</taxon>
    </lineage>
</organism>
<evidence type="ECO:0000256" key="12">
    <source>
        <dbReference type="ARBA" id="ARBA00023136"/>
    </source>
</evidence>
<evidence type="ECO:0000256" key="8">
    <source>
        <dbReference type="ARBA" id="ARBA00022824"/>
    </source>
</evidence>
<keyword evidence="9 17" id="KW-0274">FAD</keyword>
<dbReference type="PANTHER" id="PTHR12613">
    <property type="entry name" value="ERO1-RELATED"/>
    <property type="match status" value="1"/>
</dbReference>
<feature type="disulfide bond" description="Redox-active" evidence="18">
    <location>
        <begin position="373"/>
        <end position="376"/>
    </location>
</feature>
<evidence type="ECO:0000256" key="9">
    <source>
        <dbReference type="ARBA" id="ARBA00022827"/>
    </source>
</evidence>
<evidence type="ECO:0000256" key="5">
    <source>
        <dbReference type="ARBA" id="ARBA00022448"/>
    </source>
</evidence>
<feature type="binding site" evidence="17">
    <location>
        <position position="224"/>
    </location>
    <ligand>
        <name>FAD</name>
        <dbReference type="ChEBI" id="CHEBI:57692"/>
    </ligand>
</feature>
<evidence type="ECO:0000256" key="4">
    <source>
        <dbReference type="ARBA" id="ARBA00011802"/>
    </source>
</evidence>
<dbReference type="VEuPathDB" id="TriTrypDB:TEOVI_000059500"/>
<keyword evidence="15" id="KW-0676">Redox-active center</keyword>
<comment type="subunit">
    <text evidence="4">May function both as a monomer and a homodimer.</text>
</comment>
<sequence length="442" mass="49202">MLKMRLLIVVPVLLGLVWQILLRAELDGVSFFGMYISANNSGAGSYVRTKKGNALKEGFCSLTMDEVSQNTEGITGLLNNITSHPYFRYFKVNLDRECRYWVAEASCTCDSNGCQICTCDDSGIPETLKYPYDMSDVSTVERRAAPDKHAAKGFEDEIKPIDPDRDATYVDLLQNPEANTGYSGPKAARVWQAVYNNCNIDGLPSNDTAGVENREKALLRQLLSGLHTSITMHVAAFFYNDTKGDSPLRSLGVLNNPNISFYPNCGMFRRIVKNDEFIRNLFVVYQFVLRALAKTKRAFLANSSLYNSGFNGAATDGDVRLYSNIGELFSSKLFRVATFDEQKFFESPGAHLLVRQMKRVVHNVTTLMDCVTCEKCRAWGKLETAALATALKIVFGSAENVVELNRGERVALINFARQLAISVKNVRSLAAVCEKFNYTAMS</sequence>
<dbReference type="GO" id="GO:0005789">
    <property type="term" value="C:endoplasmic reticulum membrane"/>
    <property type="evidence" value="ECO:0007669"/>
    <property type="project" value="UniProtKB-SubCell"/>
</dbReference>
<evidence type="ECO:0000256" key="16">
    <source>
        <dbReference type="PIRSR" id="PIRSR017205-1"/>
    </source>
</evidence>
<dbReference type="InterPro" id="IPR037192">
    <property type="entry name" value="ERO1-like_sf"/>
</dbReference>
<protein>
    <submittedName>
        <fullName evidence="20">Endoplasmic reticulum oxidoreductin, putative</fullName>
    </submittedName>
</protein>
<evidence type="ECO:0000256" key="11">
    <source>
        <dbReference type="ARBA" id="ARBA00023002"/>
    </source>
</evidence>
<keyword evidence="13 18" id="KW-1015">Disulfide bond</keyword>
<keyword evidence="6" id="KW-0285">Flavoprotein</keyword>
<dbReference type="PANTHER" id="PTHR12613:SF0">
    <property type="entry name" value="ERO1-LIKE PROTEIN"/>
    <property type="match status" value="1"/>
</dbReference>
<comment type="subcellular location">
    <subcellularLocation>
        <location evidence="2">Endoplasmic reticulum membrane</location>
        <topology evidence="2">Peripheral membrane protein</topology>
        <orientation evidence="2">Lumenal side</orientation>
    </subcellularLocation>
</comment>
<evidence type="ECO:0000256" key="13">
    <source>
        <dbReference type="ARBA" id="ARBA00023157"/>
    </source>
</evidence>
<dbReference type="InterPro" id="IPR007266">
    <property type="entry name" value="Ero1"/>
</dbReference>
<evidence type="ECO:0000256" key="10">
    <source>
        <dbReference type="ARBA" id="ARBA00022982"/>
    </source>
</evidence>
<feature type="binding site" evidence="17">
    <location>
        <position position="180"/>
    </location>
    <ligand>
        <name>FAD</name>
        <dbReference type="ChEBI" id="CHEBI:57692"/>
    </ligand>
</feature>
<dbReference type="EMBL" id="CZPT02001143">
    <property type="protein sequence ID" value="SCU69038.1"/>
    <property type="molecule type" value="Genomic_DNA"/>
</dbReference>
<evidence type="ECO:0000256" key="19">
    <source>
        <dbReference type="SAM" id="SignalP"/>
    </source>
</evidence>
<keyword evidence="14" id="KW-0325">Glycoprotein</keyword>
<keyword evidence="7 19" id="KW-0732">Signal</keyword>
<comment type="cofactor">
    <cofactor evidence="1 17">
        <name>FAD</name>
        <dbReference type="ChEBI" id="CHEBI:57692"/>
    </cofactor>
</comment>
<feature type="chain" id="PRO_5009235479" evidence="19">
    <location>
        <begin position="20"/>
        <end position="442"/>
    </location>
</feature>
<keyword evidence="10" id="KW-0249">Electron transport</keyword>
<keyword evidence="21" id="KW-1185">Reference proteome</keyword>
<evidence type="ECO:0000256" key="18">
    <source>
        <dbReference type="PIRSR" id="PIRSR017205-3"/>
    </source>
</evidence>
<comment type="similarity">
    <text evidence="3">Belongs to the EROs family.</text>
</comment>